<dbReference type="InterPro" id="IPR010897">
    <property type="entry name" value="Spore_II_P"/>
</dbReference>
<organism evidence="2 3">
    <name type="scientific">Tissierella carlieri</name>
    <dbReference type="NCBI Taxonomy" id="689904"/>
    <lineage>
        <taxon>Bacteria</taxon>
        <taxon>Bacillati</taxon>
        <taxon>Bacillota</taxon>
        <taxon>Tissierellia</taxon>
        <taxon>Tissierellales</taxon>
        <taxon>Tissierellaceae</taxon>
        <taxon>Tissierella</taxon>
    </lineage>
</organism>
<evidence type="ECO:0000313" key="3">
    <source>
        <dbReference type="Proteomes" id="UP001524478"/>
    </source>
</evidence>
<evidence type="ECO:0000256" key="1">
    <source>
        <dbReference type="SAM" id="Phobius"/>
    </source>
</evidence>
<name>A0ABT1SB96_9FIRM</name>
<accession>A0ABT1SB96</accession>
<dbReference type="NCBIfam" id="TIGR02867">
    <property type="entry name" value="spore_II_P"/>
    <property type="match status" value="1"/>
</dbReference>
<feature type="transmembrane region" description="Helical" evidence="1">
    <location>
        <begin position="9"/>
        <end position="30"/>
    </location>
</feature>
<keyword evidence="3" id="KW-1185">Reference proteome</keyword>
<reference evidence="2 3" key="1">
    <citation type="submission" date="2022-06" db="EMBL/GenBank/DDBJ databases">
        <title>Isolation of gut microbiota from human fecal samples.</title>
        <authorList>
            <person name="Pamer E.G."/>
            <person name="Barat B."/>
            <person name="Waligurski E."/>
            <person name="Medina S."/>
            <person name="Paddock L."/>
            <person name="Mostad J."/>
        </authorList>
    </citation>
    <scope>NUCLEOTIDE SEQUENCE [LARGE SCALE GENOMIC DNA]</scope>
    <source>
        <strain evidence="2 3">DFI.7.95</strain>
    </source>
</reference>
<dbReference type="Proteomes" id="UP001524478">
    <property type="component" value="Unassembled WGS sequence"/>
</dbReference>
<proteinExistence type="predicted"/>
<evidence type="ECO:0000313" key="2">
    <source>
        <dbReference type="EMBL" id="MCQ4923753.1"/>
    </source>
</evidence>
<gene>
    <name evidence="2" type="ORF">NE686_11690</name>
</gene>
<keyword evidence="1" id="KW-0812">Transmembrane</keyword>
<dbReference type="EMBL" id="JANGAC010000008">
    <property type="protein sequence ID" value="MCQ4923753.1"/>
    <property type="molecule type" value="Genomic_DNA"/>
</dbReference>
<keyword evidence="1" id="KW-0472">Membrane</keyword>
<keyword evidence="1" id="KW-1133">Transmembrane helix</keyword>
<dbReference type="RefSeq" id="WP_216561303.1">
    <property type="nucleotide sequence ID" value="NZ_JAHLOH010000046.1"/>
</dbReference>
<comment type="caution">
    <text evidence="2">The sequence shown here is derived from an EMBL/GenBank/DDBJ whole genome shotgun (WGS) entry which is preliminary data.</text>
</comment>
<protein>
    <submittedName>
        <fullName evidence="2">Stage II sporulation protein P</fullName>
    </submittedName>
</protein>
<sequence>MRKTKKSDYIILALMCLITLNIGAIAIGLYSSKQPYDLDGNESKIVNISFDKIKEALNIDETIKKAINSLFPVAKVLDNTDVVEVGSINTEHKDGDELDEEYDTQNDIIIENLDEYESLIIVKDSDGINTIENVPEPLMLKKVKIDREKPYVLIYHTHATESYLISKDTNYRSSDKKYNMIGIGSIMSTVLEANGHKVDHVETSHDLPSYNQSYSRSLNTIKNKKEGSDNLKILLDIHRDAVLDTNPNIESIKAKSKIDIGGKSVATFSLVVGPDSPNKEQVLSFAKYVKAVSDALYPGLCKGITIKPAGKYNQHLSDYSALIEVGYHINTLEEANEGAKLVGEVLTLVLNSILEE</sequence>
<dbReference type="Pfam" id="PF07454">
    <property type="entry name" value="SpoIIP"/>
    <property type="match status" value="1"/>
</dbReference>